<evidence type="ECO:0000313" key="3">
    <source>
        <dbReference type="EMBL" id="PIL22571.1"/>
    </source>
</evidence>
<dbReference type="AlphaFoldDB" id="A0A2G8RM41"/>
<dbReference type="PANTHER" id="PTHR35870">
    <property type="entry name" value="PROTEIN, PUTATIVE (AFU_ORTHOLOGUE AFUA_5G03330)-RELATED"/>
    <property type="match status" value="1"/>
</dbReference>
<organism evidence="3 4">
    <name type="scientific">Ganoderma sinense ZZ0214-1</name>
    <dbReference type="NCBI Taxonomy" id="1077348"/>
    <lineage>
        <taxon>Eukaryota</taxon>
        <taxon>Fungi</taxon>
        <taxon>Dikarya</taxon>
        <taxon>Basidiomycota</taxon>
        <taxon>Agaricomycotina</taxon>
        <taxon>Agaricomycetes</taxon>
        <taxon>Polyporales</taxon>
        <taxon>Polyporaceae</taxon>
        <taxon>Ganoderma</taxon>
    </lineage>
</organism>
<dbReference type="InterPro" id="IPR025337">
    <property type="entry name" value="Questin_oxidase-like"/>
</dbReference>
<protein>
    <recommendedName>
        <fullName evidence="5">Oxidoreductase AflY</fullName>
    </recommendedName>
</protein>
<comment type="caution">
    <text evidence="3">The sequence shown here is derived from an EMBL/GenBank/DDBJ whole genome shotgun (WGS) entry which is preliminary data.</text>
</comment>
<gene>
    <name evidence="3" type="ORF">GSI_15260</name>
</gene>
<dbReference type="OrthoDB" id="10004862at2759"/>
<accession>A0A2G8RM41</accession>
<feature type="region of interest" description="Disordered" evidence="2">
    <location>
        <begin position="1"/>
        <end position="20"/>
    </location>
</feature>
<dbReference type="GO" id="GO:0016491">
    <property type="term" value="F:oxidoreductase activity"/>
    <property type="evidence" value="ECO:0007669"/>
    <property type="project" value="UniProtKB-KW"/>
</dbReference>
<keyword evidence="4" id="KW-1185">Reference proteome</keyword>
<dbReference type="PANTHER" id="PTHR35870:SF1">
    <property type="entry name" value="PROTEIN, PUTATIVE (AFU_ORTHOLOGUE AFUA_5G03330)-RELATED"/>
    <property type="match status" value="1"/>
</dbReference>
<evidence type="ECO:0000313" key="4">
    <source>
        <dbReference type="Proteomes" id="UP000230002"/>
    </source>
</evidence>
<evidence type="ECO:0008006" key="5">
    <source>
        <dbReference type="Google" id="ProtNLM"/>
    </source>
</evidence>
<dbReference type="EMBL" id="AYKW01000069">
    <property type="protein sequence ID" value="PIL22571.1"/>
    <property type="molecule type" value="Genomic_DNA"/>
</dbReference>
<reference evidence="3 4" key="1">
    <citation type="journal article" date="2015" name="Sci. Rep.">
        <title>Chromosome-level genome map provides insights into diverse defense mechanisms in the medicinal fungus Ganoderma sinense.</title>
        <authorList>
            <person name="Zhu Y."/>
            <person name="Xu J."/>
            <person name="Sun C."/>
            <person name="Zhou S."/>
            <person name="Xu H."/>
            <person name="Nelson D.R."/>
            <person name="Qian J."/>
            <person name="Song J."/>
            <person name="Luo H."/>
            <person name="Xiang L."/>
            <person name="Li Y."/>
            <person name="Xu Z."/>
            <person name="Ji A."/>
            <person name="Wang L."/>
            <person name="Lu S."/>
            <person name="Hayward A."/>
            <person name="Sun W."/>
            <person name="Li X."/>
            <person name="Schwartz D.C."/>
            <person name="Wang Y."/>
            <person name="Chen S."/>
        </authorList>
    </citation>
    <scope>NUCLEOTIDE SEQUENCE [LARGE SCALE GENOMIC DNA]</scope>
    <source>
        <strain evidence="3 4">ZZ0214-1</strain>
    </source>
</reference>
<proteinExistence type="predicted"/>
<evidence type="ECO:0000256" key="1">
    <source>
        <dbReference type="ARBA" id="ARBA00023002"/>
    </source>
</evidence>
<name>A0A2G8RM41_9APHY</name>
<keyword evidence="1" id="KW-0560">Oxidoreductase</keyword>
<evidence type="ECO:0000256" key="2">
    <source>
        <dbReference type="SAM" id="MobiDB-lite"/>
    </source>
</evidence>
<dbReference type="Proteomes" id="UP000230002">
    <property type="component" value="Unassembled WGS sequence"/>
</dbReference>
<sequence length="509" mass="56555">MLSRMIRNPATAPKLPPTIRQGILNLPGTTPESKLVAEGLLEKDRETHHCFFGRIGFHNHLSHHLLAAYDLGAPPGLLQKIYDREAPGQSDINVWERRTGTFEAVHETITNENWTRFLGDERYYLSYLDFFTKKISEQGVGDILEKYVFSETANGNEAYMVLRFVGGAVHPLIQTGYGVEFGSDVMVGQALAQTAVHDAFYPEVFDLVNAPPSLQNLDYKSGNTTQRRPHKGHSLLSILRQAYDSDIMKPVMPYDSDALLSARFKSALADGTRGPEIRRLSALWQVDTSRGQAELDEKVEELLWATTLLLVGSGKRGRKPRLDFFLMHMLNASLFVPSLLRAIPSVESKAAFLRAIPPVLLMYLIVRGRPRIDAELAMSYTDVPCPPNTPVPEPHSDAIGDPRDARDHNPWTDIVADVLHAPDAHTLKAVRALYYASRMYGRTPHGAVIGAFDTEGRETHPGIAKVDGTLFARAAGVVMDTLGWVTHGQKEGGWDRSALGWEDAWKDGE</sequence>
<dbReference type="Pfam" id="PF14027">
    <property type="entry name" value="Questin_oxidase"/>
    <property type="match status" value="1"/>
</dbReference>
<dbReference type="STRING" id="1077348.A0A2G8RM41"/>